<name>A0AAE0ZT93_9GAST</name>
<proteinExistence type="predicted"/>
<evidence type="ECO:0000256" key="1">
    <source>
        <dbReference type="SAM" id="MobiDB-lite"/>
    </source>
</evidence>
<gene>
    <name evidence="2" type="ORF">RRG08_044576</name>
</gene>
<evidence type="ECO:0000313" key="2">
    <source>
        <dbReference type="EMBL" id="KAK3775223.1"/>
    </source>
</evidence>
<feature type="region of interest" description="Disordered" evidence="1">
    <location>
        <begin position="1"/>
        <end position="73"/>
    </location>
</feature>
<sequence>MILFSSDRPTSIGGQGSNLESDRRGRSQLHQHNEAAGYHPEPDLQNVGDRPRYEHLRHRLSGHDSGEIPGHVRPAELASGYGFELSERPRIPLGVEHRLGASGGYEAEYAHRDRPVAGPGR</sequence>
<protein>
    <submittedName>
        <fullName evidence="2">Uncharacterized protein</fullName>
    </submittedName>
</protein>
<dbReference type="Proteomes" id="UP001283361">
    <property type="component" value="Unassembled WGS sequence"/>
</dbReference>
<comment type="caution">
    <text evidence="2">The sequence shown here is derived from an EMBL/GenBank/DDBJ whole genome shotgun (WGS) entry which is preliminary data.</text>
</comment>
<evidence type="ECO:0000313" key="3">
    <source>
        <dbReference type="Proteomes" id="UP001283361"/>
    </source>
</evidence>
<dbReference type="EMBL" id="JAWDGP010003347">
    <property type="protein sequence ID" value="KAK3775223.1"/>
    <property type="molecule type" value="Genomic_DNA"/>
</dbReference>
<dbReference type="AlphaFoldDB" id="A0AAE0ZT93"/>
<accession>A0AAE0ZT93</accession>
<reference evidence="2" key="1">
    <citation type="journal article" date="2023" name="G3 (Bethesda)">
        <title>A reference genome for the long-term kleptoplast-retaining sea slug Elysia crispata morphotype clarki.</title>
        <authorList>
            <person name="Eastman K.E."/>
            <person name="Pendleton A.L."/>
            <person name="Shaikh M.A."/>
            <person name="Suttiyut T."/>
            <person name="Ogas R."/>
            <person name="Tomko P."/>
            <person name="Gavelis G."/>
            <person name="Widhalm J.R."/>
            <person name="Wisecaver J.H."/>
        </authorList>
    </citation>
    <scope>NUCLEOTIDE SEQUENCE</scope>
    <source>
        <strain evidence="2">ECLA1</strain>
    </source>
</reference>
<keyword evidence="3" id="KW-1185">Reference proteome</keyword>
<organism evidence="2 3">
    <name type="scientific">Elysia crispata</name>
    <name type="common">lettuce slug</name>
    <dbReference type="NCBI Taxonomy" id="231223"/>
    <lineage>
        <taxon>Eukaryota</taxon>
        <taxon>Metazoa</taxon>
        <taxon>Spiralia</taxon>
        <taxon>Lophotrochozoa</taxon>
        <taxon>Mollusca</taxon>
        <taxon>Gastropoda</taxon>
        <taxon>Heterobranchia</taxon>
        <taxon>Euthyneura</taxon>
        <taxon>Panpulmonata</taxon>
        <taxon>Sacoglossa</taxon>
        <taxon>Placobranchoidea</taxon>
        <taxon>Plakobranchidae</taxon>
        <taxon>Elysia</taxon>
    </lineage>
</organism>